<evidence type="ECO:0000259" key="1">
    <source>
        <dbReference type="Pfam" id="PF02602"/>
    </source>
</evidence>
<sequence>MTSDGPRTSDEHAGKHALVGLRVLVPRSPERAGPLMDALRHAGAEPIAAPLITIVPPDDVTPLDDAVARLGAGGYDWMSITSAFTVDSLQATALRAGLTLAEVVEAGRVARPGSTLVAAVGDATATTLRRAGVDPDLVPVTEQSARGMLADWPTPEPGSGRAVLVVQGDLAEPALSDGLTELGWLPHVVVSYVNQPASPLPPALIADLAEGRVDAVVLTSGSAARRLVEQLAPGDQAAASLRLAASTVVCCIGPRTAEVAAELGLPDGVVAQYPGPDSIVAALVAATSGPTAGETHTDTDADTSPEVI</sequence>
<dbReference type="Pfam" id="PF02602">
    <property type="entry name" value="HEM4"/>
    <property type="match status" value="1"/>
</dbReference>
<feature type="domain" description="Tetrapyrrole biosynthesis uroporphyrinogen III synthase" evidence="1">
    <location>
        <begin position="37"/>
        <end position="280"/>
    </location>
</feature>
<evidence type="ECO:0000313" key="3">
    <source>
        <dbReference type="Proteomes" id="UP000562124"/>
    </source>
</evidence>
<dbReference type="AlphaFoldDB" id="A0A7Y0M070"/>
<dbReference type="Gene3D" id="3.40.50.10090">
    <property type="match status" value="2"/>
</dbReference>
<dbReference type="RefSeq" id="WP_169324384.1">
    <property type="nucleotide sequence ID" value="NZ_JABCJJ010000008.1"/>
</dbReference>
<dbReference type="EMBL" id="JABCJJ010000008">
    <property type="protein sequence ID" value="NMR20002.1"/>
    <property type="molecule type" value="Genomic_DNA"/>
</dbReference>
<dbReference type="SUPFAM" id="SSF69618">
    <property type="entry name" value="HemD-like"/>
    <property type="match status" value="1"/>
</dbReference>
<dbReference type="CDD" id="cd06578">
    <property type="entry name" value="HemD"/>
    <property type="match status" value="1"/>
</dbReference>
<name>A0A7Y0M070_CELFI</name>
<dbReference type="Proteomes" id="UP000562124">
    <property type="component" value="Unassembled WGS sequence"/>
</dbReference>
<keyword evidence="3" id="KW-1185">Reference proteome</keyword>
<comment type="caution">
    <text evidence="2">The sequence shown here is derived from an EMBL/GenBank/DDBJ whole genome shotgun (WGS) entry which is preliminary data.</text>
</comment>
<dbReference type="PANTHER" id="PTHR40082:SF1">
    <property type="entry name" value="BLR5956 PROTEIN"/>
    <property type="match status" value="1"/>
</dbReference>
<dbReference type="GO" id="GO:0004852">
    <property type="term" value="F:uroporphyrinogen-III synthase activity"/>
    <property type="evidence" value="ECO:0007669"/>
    <property type="project" value="InterPro"/>
</dbReference>
<protein>
    <submittedName>
        <fullName evidence="2">Uroporphyrinogen-III synthase</fullName>
    </submittedName>
</protein>
<gene>
    <name evidence="2" type="ORF">HIR71_07155</name>
</gene>
<dbReference type="InterPro" id="IPR003754">
    <property type="entry name" value="4pyrrol_synth_uPrphyn_synth"/>
</dbReference>
<evidence type="ECO:0000313" key="2">
    <source>
        <dbReference type="EMBL" id="NMR20002.1"/>
    </source>
</evidence>
<dbReference type="GO" id="GO:0006780">
    <property type="term" value="P:uroporphyrinogen III biosynthetic process"/>
    <property type="evidence" value="ECO:0007669"/>
    <property type="project" value="InterPro"/>
</dbReference>
<organism evidence="2 3">
    <name type="scientific">Cellulomonas fimi</name>
    <dbReference type="NCBI Taxonomy" id="1708"/>
    <lineage>
        <taxon>Bacteria</taxon>
        <taxon>Bacillati</taxon>
        <taxon>Actinomycetota</taxon>
        <taxon>Actinomycetes</taxon>
        <taxon>Micrococcales</taxon>
        <taxon>Cellulomonadaceae</taxon>
        <taxon>Cellulomonas</taxon>
    </lineage>
</organism>
<proteinExistence type="predicted"/>
<dbReference type="InterPro" id="IPR039793">
    <property type="entry name" value="UROS/Hem4"/>
</dbReference>
<reference evidence="2 3" key="1">
    <citation type="submission" date="2020-04" db="EMBL/GenBank/DDBJ databases">
        <title>Sequencing and Assembly of C. fimi.</title>
        <authorList>
            <person name="Ramsey A.R."/>
        </authorList>
    </citation>
    <scope>NUCLEOTIDE SEQUENCE [LARGE SCALE GENOMIC DNA]</scope>
    <source>
        <strain evidence="2 3">SB</strain>
    </source>
</reference>
<dbReference type="PANTHER" id="PTHR40082">
    <property type="entry name" value="BLR5956 PROTEIN"/>
    <property type="match status" value="1"/>
</dbReference>
<dbReference type="InterPro" id="IPR036108">
    <property type="entry name" value="4pyrrol_syn_uPrphyn_synt_sf"/>
</dbReference>
<accession>A0A7Y0M070</accession>